<organism evidence="1 2">
    <name type="scientific">Candida boidinii</name>
    <name type="common">Yeast</name>
    <dbReference type="NCBI Taxonomy" id="5477"/>
    <lineage>
        <taxon>Eukaryota</taxon>
        <taxon>Fungi</taxon>
        <taxon>Dikarya</taxon>
        <taxon>Ascomycota</taxon>
        <taxon>Saccharomycotina</taxon>
        <taxon>Pichiomycetes</taxon>
        <taxon>Pichiales</taxon>
        <taxon>Pichiaceae</taxon>
        <taxon>Ogataea</taxon>
        <taxon>Ogataea/Candida clade</taxon>
    </lineage>
</organism>
<evidence type="ECO:0000313" key="2">
    <source>
        <dbReference type="Proteomes" id="UP001165101"/>
    </source>
</evidence>
<protein>
    <submittedName>
        <fullName evidence="1">Unnamed protein product</fullName>
    </submittedName>
</protein>
<comment type="caution">
    <text evidence="1">The sequence shown here is derived from an EMBL/GenBank/DDBJ whole genome shotgun (WGS) entry which is preliminary data.</text>
</comment>
<proteinExistence type="predicted"/>
<dbReference type="Proteomes" id="UP001165101">
    <property type="component" value="Unassembled WGS sequence"/>
</dbReference>
<dbReference type="EMBL" id="BSXV01004621">
    <property type="protein sequence ID" value="GMF00891.1"/>
    <property type="molecule type" value="Genomic_DNA"/>
</dbReference>
<sequence>MMDMTIDLKMQKMTSMNIREKEKELKNIKNQHLENSNTEKTVLKTPISQKHKDGKQNAPTALLVSANDDSNDKSNKITNRVKDAEIGQTTTSTQTKIRKPPPPVSSDFDEKVKSLQRNKSTTESHTPMGLPNPNNKSNVVIKGPDIYNTNNEKTALYRKLSTKRKAKPKSNQTTAGNQNSTDESTRPSWFKRLFTSLSKPNEKEVPVLSNTNYVKPLPPSYYKTNSMAAPVQVQSETKNNINGGFPKRRKSIFKLNEHWFESTTLTCAEASDALIKEFDVRPSITIMNIDNGPKGNSITVFVLDSDERELTVTIYIEDQDGAEYGFKGCYIKLVRNEGSHKLFKSCCENIEWFVKIL</sequence>
<evidence type="ECO:0000313" key="1">
    <source>
        <dbReference type="EMBL" id="GMF00891.1"/>
    </source>
</evidence>
<reference evidence="1" key="1">
    <citation type="submission" date="2023-04" db="EMBL/GenBank/DDBJ databases">
        <title>Candida boidinii NBRC 1967.</title>
        <authorList>
            <person name="Ichikawa N."/>
            <person name="Sato H."/>
            <person name="Tonouchi N."/>
        </authorList>
    </citation>
    <scope>NUCLEOTIDE SEQUENCE</scope>
    <source>
        <strain evidence="1">NBRC 1967</strain>
    </source>
</reference>
<gene>
    <name evidence="1" type="ORF">Cboi01_000568200</name>
</gene>
<keyword evidence="2" id="KW-1185">Reference proteome</keyword>
<name>A0ACB5U5S9_CANBO</name>
<accession>A0ACB5U5S9</accession>